<evidence type="ECO:0000259" key="2">
    <source>
        <dbReference type="PROSITE" id="PS50112"/>
    </source>
</evidence>
<name>A0ABU8EY30_9GAMM</name>
<dbReference type="InterPro" id="IPR012226">
    <property type="entry name" value="Diguanyl_cyclase/Pdiesterase"/>
</dbReference>
<dbReference type="InterPro" id="IPR000160">
    <property type="entry name" value="GGDEF_dom"/>
</dbReference>
<sequence length="863" mass="98182">MPVVFAFLLFFPLFLFANTEFEQIFDDHTAVMLLIEPKSGKIIKANQAAADFYGYSSQALQSKTIQEINLFTAEQVAEERENAHRQKRNYFIFRHQTAAGDIKTVEVYSIPIEFHGATLLYSVIKDISTQRQYQSEIWQYQKNLEQMVDSQVAIIKTKNNKIHVIYIAGLVVLIVLALFLTYLLRITRKAQKYSTKLSQIVEQSPSAIITTDLQGYIDYQNKHSESALFRKLSSSKQSLFDELRNLTQRSDEFDNAISTNTPWVDRINLGHEHHWLHVHLYPLINNQQKKDGYVLILNDISKQKQDEKQLRLTSTVFRTANEAVMICDKNSKIQAVNEAFTEITGYSSDEVLNKTPDILSSNLQTEPFYANMQHQLDENNQWQGEICNRRKNGELYYEWLSITALRDNNGEIDAFVALFSDITKRKKAENKIYQQANFDSLTGLANRNLFSDRFEQALNKAQRENSFLALLFIDLDGFKHVNDTLGHSQGDTLLQQTATRLSETLRKSDTISRLGGDEFAVLIASDNNQFKVDRVAHKIQAAIATPYQLNNAQGFVSASIGITTYPNDGQDVETLMRKADSAMYKAKAKGKNNFQFFTAEMDEKAQKRRTLESELRTAIDNQQFFIDYQPIFDAKHNVIYACEALVRWHHPTKGLVSPDHFIELAEEIGVIANIGDFVLENACITAAKWQDEYENAPGISVNISTVQFQRDDFIATIKNAIEVSGLPSNKLILEITESLLIENDKKTIAQLTMLANLGVKIAIDDFGTGYSSLSYLKKFPVHKLKIDRSFIKDIEHNAESQALTKAIIAMSKSLKLEVIAEGVELNAQMHWLTASDCSLIQGYWFAKPVDALTIKELLTEHNS</sequence>
<accession>A0ABU8EY30</accession>
<dbReference type="PANTHER" id="PTHR44757:SF2">
    <property type="entry name" value="BIOFILM ARCHITECTURE MAINTENANCE PROTEIN MBAA"/>
    <property type="match status" value="1"/>
</dbReference>
<dbReference type="InterPro" id="IPR029787">
    <property type="entry name" value="Nucleotide_cyclase"/>
</dbReference>
<keyword evidence="7" id="KW-1185">Reference proteome</keyword>
<comment type="caution">
    <text evidence="6">The sequence shown here is derived from an EMBL/GenBank/DDBJ whole genome shotgun (WGS) entry which is preliminary data.</text>
</comment>
<dbReference type="Gene3D" id="3.20.20.450">
    <property type="entry name" value="EAL domain"/>
    <property type="match status" value="1"/>
</dbReference>
<evidence type="ECO:0000259" key="5">
    <source>
        <dbReference type="PROSITE" id="PS50887"/>
    </source>
</evidence>
<dbReference type="SMART" id="SM00091">
    <property type="entry name" value="PAS"/>
    <property type="match status" value="3"/>
</dbReference>
<dbReference type="CDD" id="cd01948">
    <property type="entry name" value="EAL"/>
    <property type="match status" value="1"/>
</dbReference>
<proteinExistence type="predicted"/>
<keyword evidence="1" id="KW-0812">Transmembrane</keyword>
<dbReference type="PROSITE" id="PS50887">
    <property type="entry name" value="GGDEF"/>
    <property type="match status" value="1"/>
</dbReference>
<dbReference type="SMART" id="SM00052">
    <property type="entry name" value="EAL"/>
    <property type="match status" value="1"/>
</dbReference>
<dbReference type="PROSITE" id="PS50883">
    <property type="entry name" value="EAL"/>
    <property type="match status" value="1"/>
</dbReference>
<dbReference type="InterPro" id="IPR052155">
    <property type="entry name" value="Biofilm_reg_signaling"/>
</dbReference>
<dbReference type="PROSITE" id="PS50113">
    <property type="entry name" value="PAC"/>
    <property type="match status" value="1"/>
</dbReference>
<dbReference type="SUPFAM" id="SSF141868">
    <property type="entry name" value="EAL domain-like"/>
    <property type="match status" value="1"/>
</dbReference>
<keyword evidence="1" id="KW-0472">Membrane</keyword>
<evidence type="ECO:0000259" key="3">
    <source>
        <dbReference type="PROSITE" id="PS50113"/>
    </source>
</evidence>
<dbReference type="SMART" id="SM00086">
    <property type="entry name" value="PAC"/>
    <property type="match status" value="3"/>
</dbReference>
<dbReference type="NCBIfam" id="TIGR00229">
    <property type="entry name" value="sensory_box"/>
    <property type="match status" value="2"/>
</dbReference>
<dbReference type="CDD" id="cd00130">
    <property type="entry name" value="PAS"/>
    <property type="match status" value="2"/>
</dbReference>
<feature type="domain" description="PAS" evidence="2">
    <location>
        <begin position="309"/>
        <end position="355"/>
    </location>
</feature>
<dbReference type="Gene3D" id="3.30.70.270">
    <property type="match status" value="1"/>
</dbReference>
<feature type="transmembrane region" description="Helical" evidence="1">
    <location>
        <begin position="164"/>
        <end position="184"/>
    </location>
</feature>
<gene>
    <name evidence="6" type="ORF">WAE96_19335</name>
</gene>
<dbReference type="PROSITE" id="PS50112">
    <property type="entry name" value="PAS"/>
    <property type="match status" value="1"/>
</dbReference>
<evidence type="ECO:0000313" key="6">
    <source>
        <dbReference type="EMBL" id="MEI4551838.1"/>
    </source>
</evidence>
<feature type="domain" description="GGDEF" evidence="5">
    <location>
        <begin position="466"/>
        <end position="599"/>
    </location>
</feature>
<dbReference type="Pfam" id="PF00990">
    <property type="entry name" value="GGDEF"/>
    <property type="match status" value="1"/>
</dbReference>
<dbReference type="PANTHER" id="PTHR44757">
    <property type="entry name" value="DIGUANYLATE CYCLASE DGCP"/>
    <property type="match status" value="1"/>
</dbReference>
<dbReference type="SMART" id="SM00267">
    <property type="entry name" value="GGDEF"/>
    <property type="match status" value="1"/>
</dbReference>
<evidence type="ECO:0000259" key="4">
    <source>
        <dbReference type="PROSITE" id="PS50883"/>
    </source>
</evidence>
<dbReference type="PIRSF" id="PIRSF005925">
    <property type="entry name" value="Dos"/>
    <property type="match status" value="1"/>
</dbReference>
<dbReference type="Pfam" id="PF13426">
    <property type="entry name" value="PAS_9"/>
    <property type="match status" value="3"/>
</dbReference>
<evidence type="ECO:0000256" key="1">
    <source>
        <dbReference type="SAM" id="Phobius"/>
    </source>
</evidence>
<dbReference type="Gene3D" id="3.30.450.20">
    <property type="entry name" value="PAS domain"/>
    <property type="match status" value="3"/>
</dbReference>
<keyword evidence="1" id="KW-1133">Transmembrane helix</keyword>
<feature type="domain" description="PAC" evidence="3">
    <location>
        <begin position="380"/>
        <end position="434"/>
    </location>
</feature>
<dbReference type="InterPro" id="IPR001610">
    <property type="entry name" value="PAC"/>
</dbReference>
<dbReference type="NCBIfam" id="TIGR00254">
    <property type="entry name" value="GGDEF"/>
    <property type="match status" value="1"/>
</dbReference>
<dbReference type="EMBL" id="JBAWKS010000002">
    <property type="protein sequence ID" value="MEI4551838.1"/>
    <property type="molecule type" value="Genomic_DNA"/>
</dbReference>
<dbReference type="SUPFAM" id="SSF55073">
    <property type="entry name" value="Nucleotide cyclase"/>
    <property type="match status" value="1"/>
</dbReference>
<dbReference type="RefSeq" id="WP_336436742.1">
    <property type="nucleotide sequence ID" value="NZ_JBAWKS010000002.1"/>
</dbReference>
<dbReference type="InterPro" id="IPR000700">
    <property type="entry name" value="PAS-assoc_C"/>
</dbReference>
<dbReference type="InterPro" id="IPR035919">
    <property type="entry name" value="EAL_sf"/>
</dbReference>
<dbReference type="Proteomes" id="UP001382455">
    <property type="component" value="Unassembled WGS sequence"/>
</dbReference>
<evidence type="ECO:0000313" key="7">
    <source>
        <dbReference type="Proteomes" id="UP001382455"/>
    </source>
</evidence>
<dbReference type="CDD" id="cd01949">
    <property type="entry name" value="GGDEF"/>
    <property type="match status" value="1"/>
</dbReference>
<dbReference type="SUPFAM" id="SSF55785">
    <property type="entry name" value="PYP-like sensor domain (PAS domain)"/>
    <property type="match status" value="3"/>
</dbReference>
<protein>
    <submittedName>
        <fullName evidence="6">EAL domain-containing protein</fullName>
    </submittedName>
</protein>
<dbReference type="Pfam" id="PF00563">
    <property type="entry name" value="EAL"/>
    <property type="match status" value="1"/>
</dbReference>
<dbReference type="InterPro" id="IPR043128">
    <property type="entry name" value="Rev_trsase/Diguanyl_cyclase"/>
</dbReference>
<dbReference type="InterPro" id="IPR000014">
    <property type="entry name" value="PAS"/>
</dbReference>
<dbReference type="InterPro" id="IPR001633">
    <property type="entry name" value="EAL_dom"/>
</dbReference>
<reference evidence="6 7" key="1">
    <citation type="submission" date="2023-12" db="EMBL/GenBank/DDBJ databases">
        <title>Friends and Foes: Symbiotic and Algicidal bacterial influence on Karenia brevis blooms.</title>
        <authorList>
            <person name="Fei C."/>
            <person name="Mohamed A.R."/>
            <person name="Booker A."/>
            <person name="Arshad M."/>
            <person name="Klass S."/>
            <person name="Ahn S."/>
            <person name="Gilbert P.M."/>
            <person name="Heil C.A."/>
            <person name="Martinez J.M."/>
            <person name="Amin S.A."/>
        </authorList>
    </citation>
    <scope>NUCLEOTIDE SEQUENCE [LARGE SCALE GENOMIC DNA]</scope>
    <source>
        <strain evidence="6 7">CE15</strain>
    </source>
</reference>
<dbReference type="InterPro" id="IPR035965">
    <property type="entry name" value="PAS-like_dom_sf"/>
</dbReference>
<feature type="domain" description="EAL" evidence="4">
    <location>
        <begin position="608"/>
        <end position="862"/>
    </location>
</feature>
<organism evidence="6 7">
    <name type="scientific">Pseudoalteromonas spongiae</name>
    <dbReference type="NCBI Taxonomy" id="298657"/>
    <lineage>
        <taxon>Bacteria</taxon>
        <taxon>Pseudomonadati</taxon>
        <taxon>Pseudomonadota</taxon>
        <taxon>Gammaproteobacteria</taxon>
        <taxon>Alteromonadales</taxon>
        <taxon>Pseudoalteromonadaceae</taxon>
        <taxon>Pseudoalteromonas</taxon>
    </lineage>
</organism>